<dbReference type="GO" id="GO:0009156">
    <property type="term" value="P:ribonucleoside monophosphate biosynthetic process"/>
    <property type="evidence" value="ECO:0007669"/>
    <property type="project" value="InterPro"/>
</dbReference>
<dbReference type="GO" id="GO:0005524">
    <property type="term" value="F:ATP binding"/>
    <property type="evidence" value="ECO:0007669"/>
    <property type="project" value="UniProtKB-KW"/>
</dbReference>
<evidence type="ECO:0000256" key="9">
    <source>
        <dbReference type="HAMAP-Rule" id="MF_00583"/>
    </source>
</evidence>
<dbReference type="NCBIfam" id="TIGR01251">
    <property type="entry name" value="ribP_PPkin"/>
    <property type="match status" value="1"/>
</dbReference>
<dbReference type="HAMAP" id="MF_00583_B">
    <property type="entry name" value="RibP_PPkinase_B"/>
    <property type="match status" value="1"/>
</dbReference>
<dbReference type="eggNOG" id="COG0462">
    <property type="taxonomic scope" value="Bacteria"/>
</dbReference>
<feature type="binding site" evidence="9">
    <location>
        <position position="198"/>
    </location>
    <ligand>
        <name>D-ribose 5-phosphate</name>
        <dbReference type="ChEBI" id="CHEBI:78346"/>
    </ligand>
</feature>
<dbReference type="SUPFAM" id="SSF53271">
    <property type="entry name" value="PRTase-like"/>
    <property type="match status" value="1"/>
</dbReference>
<feature type="binding site" evidence="9">
    <location>
        <position position="173"/>
    </location>
    <ligand>
        <name>Mg(2+)</name>
        <dbReference type="ChEBI" id="CHEBI:18420"/>
    </ligand>
</feature>
<evidence type="ECO:0000256" key="1">
    <source>
        <dbReference type="ARBA" id="ARBA00022679"/>
    </source>
</evidence>
<keyword evidence="9" id="KW-0963">Cytoplasm</keyword>
<dbReference type="Pfam" id="PF14572">
    <property type="entry name" value="Pribosyl_synth"/>
    <property type="match status" value="1"/>
</dbReference>
<evidence type="ECO:0000256" key="6">
    <source>
        <dbReference type="ARBA" id="ARBA00022840"/>
    </source>
</evidence>
<dbReference type="FunFam" id="3.40.50.2020:FF:000002">
    <property type="entry name" value="Ribose-phosphate pyrophosphokinase"/>
    <property type="match status" value="1"/>
</dbReference>
<protein>
    <recommendedName>
        <fullName evidence="9">Ribose-phosphate pyrophosphokinase</fullName>
        <shortName evidence="9">RPPK</shortName>
        <ecNumber evidence="9">2.7.6.1</ecNumber>
    </recommendedName>
    <alternativeName>
        <fullName evidence="9">5-phospho-D-ribosyl alpha-1-diphosphate synthase</fullName>
    </alternativeName>
    <alternativeName>
        <fullName evidence="9">Phosphoribosyl diphosphate synthase</fullName>
    </alternativeName>
    <alternativeName>
        <fullName evidence="9">Phosphoribosyl pyrophosphate synthase</fullName>
        <shortName evidence="9">P-Rib-PP synthase</shortName>
        <shortName evidence="9">PRPP synthase</shortName>
        <shortName evidence="9">PRPPase</shortName>
    </alternativeName>
</protein>
<keyword evidence="2 9" id="KW-0479">Metal-binding</keyword>
<sequence length="324" mass="35550">MTGRYDQLTIFGGNSNPELTREICNYIDIPPGRIEVFRFSNENIFVRICESVRENDVFVVQSFSSPVNDSIMELLIIIDTLKRASAGRITAVIPYFGYGRTDKKDQPRVPITARLIADLITVAGADRVLTVDLHAGQIQGFFNIPVDEMTAMPIIARYFQEKRLERPVVVSPDLGNTKRARNFAEELDASLAIIEKRRVGNVDKTEVLNLIGSVEGCQAVLVDDEIDTAGSITQAAQVCIENGAVEVYAACTHPVLSGPAIERLALSPIREVVVSNTIPIPPEKRLDKITVLSVAPLLGETIQRIHTGASVSPVYRGVGSRPIR</sequence>
<keyword evidence="7 9" id="KW-0460">Magnesium</keyword>
<feature type="binding site" evidence="9">
    <location>
        <position position="134"/>
    </location>
    <ligand>
        <name>Mg(2+)</name>
        <dbReference type="ChEBI" id="CHEBI:18420"/>
    </ligand>
</feature>
<dbReference type="InterPro" id="IPR029057">
    <property type="entry name" value="PRTase-like"/>
</dbReference>
<comment type="function">
    <text evidence="9">Involved in the biosynthesis of the central metabolite phospho-alpha-D-ribosyl-1-pyrophosphate (PRPP) via the transfer of pyrophosphoryl group from ATP to 1-hydroxyl of ribose-5-phosphate (Rib-5-P).</text>
</comment>
<dbReference type="NCBIfam" id="NF002320">
    <property type="entry name" value="PRK01259.1"/>
    <property type="match status" value="1"/>
</dbReference>
<dbReference type="GO" id="GO:0006015">
    <property type="term" value="P:5-phosphoribose 1-diphosphate biosynthetic process"/>
    <property type="evidence" value="ECO:0007669"/>
    <property type="project" value="UniProtKB-UniRule"/>
</dbReference>
<dbReference type="InterPro" id="IPR037515">
    <property type="entry name" value="Rib-P_diPkinase_bac"/>
</dbReference>
<dbReference type="Proteomes" id="UP000002027">
    <property type="component" value="Chromosome 1"/>
</dbReference>
<keyword evidence="3 9" id="KW-0545">Nucleotide biosynthesis</keyword>
<feature type="binding site" evidence="9">
    <location>
        <position position="223"/>
    </location>
    <ligand>
        <name>D-ribose 5-phosphate</name>
        <dbReference type="ChEBI" id="CHEBI:78346"/>
    </ligand>
</feature>
<dbReference type="GO" id="GO:0000287">
    <property type="term" value="F:magnesium ion binding"/>
    <property type="evidence" value="ECO:0007669"/>
    <property type="project" value="UniProtKB-UniRule"/>
</dbReference>
<comment type="similarity">
    <text evidence="9">Belongs to the ribose-phosphate pyrophosphokinase family. Class I subfamily.</text>
</comment>
<feature type="binding site" evidence="9">
    <location>
        <begin position="41"/>
        <end position="43"/>
    </location>
    <ligand>
        <name>ATP</name>
        <dbReference type="ChEBI" id="CHEBI:30616"/>
    </ligand>
</feature>
<dbReference type="GO" id="GO:0005737">
    <property type="term" value="C:cytoplasm"/>
    <property type="evidence" value="ECO:0007669"/>
    <property type="project" value="UniProtKB-SubCell"/>
</dbReference>
<keyword evidence="6 9" id="KW-0067">ATP-binding</keyword>
<dbReference type="PROSITE" id="PS00114">
    <property type="entry name" value="PRPP_SYNTHASE"/>
    <property type="match status" value="1"/>
</dbReference>
<proteinExistence type="inferred from homology"/>
<dbReference type="InterPro" id="IPR005946">
    <property type="entry name" value="Rib-P_diPkinase"/>
</dbReference>
<dbReference type="EMBL" id="CP001823">
    <property type="protein sequence ID" value="ACZ39638.1"/>
    <property type="molecule type" value="Genomic_DNA"/>
</dbReference>
<feature type="active site" evidence="9">
    <location>
        <position position="196"/>
    </location>
</feature>
<evidence type="ECO:0000256" key="5">
    <source>
        <dbReference type="ARBA" id="ARBA00022777"/>
    </source>
</evidence>
<dbReference type="PANTHER" id="PTHR10210:SF41">
    <property type="entry name" value="RIBOSE-PHOSPHATE PYROPHOSPHOKINASE 1, CHLOROPLASTIC"/>
    <property type="match status" value="1"/>
</dbReference>
<comment type="subcellular location">
    <subcellularLocation>
        <location evidence="9">Cytoplasm</location>
    </subcellularLocation>
</comment>
<dbReference type="HOGENOM" id="CLU_033546_1_0_0"/>
<dbReference type="AlphaFoldDB" id="D1C6L3"/>
<dbReference type="PANTHER" id="PTHR10210">
    <property type="entry name" value="RIBOSE-PHOSPHATE DIPHOSPHOKINASE FAMILY MEMBER"/>
    <property type="match status" value="1"/>
</dbReference>
<dbReference type="InterPro" id="IPR000842">
    <property type="entry name" value="PRib_PP_synth_CS"/>
</dbReference>
<dbReference type="OrthoDB" id="9777067at2"/>
<keyword evidence="4 9" id="KW-0547">Nucleotide-binding</keyword>
<evidence type="ECO:0000313" key="11">
    <source>
        <dbReference type="EMBL" id="ACZ39638.1"/>
    </source>
</evidence>
<evidence type="ECO:0000313" key="12">
    <source>
        <dbReference type="Proteomes" id="UP000002027"/>
    </source>
</evidence>
<evidence type="ECO:0000256" key="7">
    <source>
        <dbReference type="ARBA" id="ARBA00022842"/>
    </source>
</evidence>
<dbReference type="GO" id="GO:0004749">
    <property type="term" value="F:ribose phosphate diphosphokinase activity"/>
    <property type="evidence" value="ECO:0007669"/>
    <property type="project" value="UniProtKB-UniRule"/>
</dbReference>
<organism evidence="11 12">
    <name type="scientific">Sphaerobacter thermophilus (strain ATCC 49802 / DSM 20745 / KCCM 41009 / NCIMB 13125 / S 6022)</name>
    <dbReference type="NCBI Taxonomy" id="479434"/>
    <lineage>
        <taxon>Bacteria</taxon>
        <taxon>Pseudomonadati</taxon>
        <taxon>Thermomicrobiota</taxon>
        <taxon>Thermomicrobia</taxon>
        <taxon>Sphaerobacterales</taxon>
        <taxon>Sphaerobacterineae</taxon>
        <taxon>Sphaerobacteraceae</taxon>
        <taxon>Sphaerobacter</taxon>
    </lineage>
</organism>
<dbReference type="InterPro" id="IPR000836">
    <property type="entry name" value="PRTase_dom"/>
</dbReference>
<comment type="subunit">
    <text evidence="9">Homohexamer.</text>
</comment>
<feature type="domain" description="Ribose-phosphate pyrophosphokinase N-terminal" evidence="10">
    <location>
        <begin position="9"/>
        <end position="124"/>
    </location>
</feature>
<comment type="pathway">
    <text evidence="9">Metabolic intermediate biosynthesis; 5-phospho-alpha-D-ribose 1-diphosphate biosynthesis; 5-phospho-alpha-D-ribose 1-diphosphate from D-ribose 5-phosphate (route I): step 1/1.</text>
</comment>
<evidence type="ECO:0000259" key="10">
    <source>
        <dbReference type="Pfam" id="PF13793"/>
    </source>
</evidence>
<gene>
    <name evidence="9" type="primary">prs</name>
    <name evidence="11" type="ordered locus">Sthe_2214</name>
</gene>
<dbReference type="InterPro" id="IPR029099">
    <property type="entry name" value="Pribosyltran_N"/>
</dbReference>
<dbReference type="Pfam" id="PF13793">
    <property type="entry name" value="Pribosyltran_N"/>
    <property type="match status" value="1"/>
</dbReference>
<dbReference type="GO" id="GO:0006164">
    <property type="term" value="P:purine nucleotide biosynthetic process"/>
    <property type="evidence" value="ECO:0007669"/>
    <property type="project" value="TreeGrafter"/>
</dbReference>
<dbReference type="CDD" id="cd06223">
    <property type="entry name" value="PRTases_typeI"/>
    <property type="match status" value="1"/>
</dbReference>
<comment type="catalytic activity">
    <reaction evidence="8 9">
        <text>D-ribose 5-phosphate + ATP = 5-phospho-alpha-D-ribose 1-diphosphate + AMP + H(+)</text>
        <dbReference type="Rhea" id="RHEA:15609"/>
        <dbReference type="ChEBI" id="CHEBI:15378"/>
        <dbReference type="ChEBI" id="CHEBI:30616"/>
        <dbReference type="ChEBI" id="CHEBI:58017"/>
        <dbReference type="ChEBI" id="CHEBI:78346"/>
        <dbReference type="ChEBI" id="CHEBI:456215"/>
        <dbReference type="EC" id="2.7.6.1"/>
    </reaction>
</comment>
<feature type="binding site" evidence="9">
    <location>
        <begin position="227"/>
        <end position="231"/>
    </location>
    <ligand>
        <name>D-ribose 5-phosphate</name>
        <dbReference type="ChEBI" id="CHEBI:78346"/>
    </ligand>
</feature>
<dbReference type="KEGG" id="sti:Sthe_2214"/>
<accession>D1C6L3</accession>
<name>D1C6L3_SPHTD</name>
<dbReference type="SMART" id="SM01400">
    <property type="entry name" value="Pribosyltran_N"/>
    <property type="match status" value="1"/>
</dbReference>
<dbReference type="STRING" id="479434.Sthe_2214"/>
<dbReference type="FunFam" id="3.40.50.2020:FF:000014">
    <property type="entry name" value="Ribose-phosphate pyrophosphokinase 1"/>
    <property type="match status" value="1"/>
</dbReference>
<dbReference type="GO" id="GO:0002189">
    <property type="term" value="C:ribose phosphate diphosphokinase complex"/>
    <property type="evidence" value="ECO:0007669"/>
    <property type="project" value="TreeGrafter"/>
</dbReference>
<reference evidence="12" key="1">
    <citation type="submission" date="2009-11" db="EMBL/GenBank/DDBJ databases">
        <title>The complete chromosome 1 of Sphaerobacter thermophilus DSM 20745.</title>
        <authorList>
            <person name="Lucas S."/>
            <person name="Copeland A."/>
            <person name="Lapidus A."/>
            <person name="Glavina del Rio T."/>
            <person name="Dalin E."/>
            <person name="Tice H."/>
            <person name="Bruce D."/>
            <person name="Goodwin L."/>
            <person name="Pitluck S."/>
            <person name="Kyrpides N."/>
            <person name="Mavromatis K."/>
            <person name="Ivanova N."/>
            <person name="Mikhailova N."/>
            <person name="LaButti K.M."/>
            <person name="Clum A."/>
            <person name="Sun H.I."/>
            <person name="Brettin T."/>
            <person name="Detter J.C."/>
            <person name="Han C."/>
            <person name="Larimer F."/>
            <person name="Land M."/>
            <person name="Hauser L."/>
            <person name="Markowitz V."/>
            <person name="Cheng J.F."/>
            <person name="Hugenholtz P."/>
            <person name="Woyke T."/>
            <person name="Wu D."/>
            <person name="Steenblock K."/>
            <person name="Schneider S."/>
            <person name="Pukall R."/>
            <person name="Goeker M."/>
            <person name="Klenk H.P."/>
            <person name="Eisen J.A."/>
        </authorList>
    </citation>
    <scope>NUCLEOTIDE SEQUENCE [LARGE SCALE GENOMIC DNA]</scope>
    <source>
        <strain evidence="12">ATCC 49802 / DSM 20745 / S 6022</strain>
    </source>
</reference>
<keyword evidence="1 9" id="KW-0808">Transferase</keyword>
<evidence type="ECO:0000256" key="4">
    <source>
        <dbReference type="ARBA" id="ARBA00022741"/>
    </source>
</evidence>
<keyword evidence="5 9" id="KW-0418">Kinase</keyword>
<evidence type="ECO:0000256" key="2">
    <source>
        <dbReference type="ARBA" id="ARBA00022723"/>
    </source>
</evidence>
<evidence type="ECO:0000256" key="8">
    <source>
        <dbReference type="ARBA" id="ARBA00049535"/>
    </source>
</evidence>
<dbReference type="InParanoid" id="D1C6L3"/>
<evidence type="ECO:0000256" key="3">
    <source>
        <dbReference type="ARBA" id="ARBA00022727"/>
    </source>
</evidence>
<dbReference type="FunCoup" id="D1C6L3">
    <property type="interactions" value="553"/>
</dbReference>
<comment type="caution">
    <text evidence="9">Lacks conserved residue(s) required for the propagation of feature annotation.</text>
</comment>
<dbReference type="UniPathway" id="UPA00087">
    <property type="reaction ID" value="UER00172"/>
</dbReference>
<dbReference type="EC" id="2.7.6.1" evidence="9"/>
<comment type="cofactor">
    <cofactor evidence="9">
        <name>Mg(2+)</name>
        <dbReference type="ChEBI" id="CHEBI:18420"/>
    </cofactor>
    <text evidence="9">Binds 2 Mg(2+) ions per subunit.</text>
</comment>
<dbReference type="Gene3D" id="3.40.50.2020">
    <property type="match status" value="2"/>
</dbReference>
<dbReference type="GO" id="GO:0016301">
    <property type="term" value="F:kinase activity"/>
    <property type="evidence" value="ECO:0007669"/>
    <property type="project" value="UniProtKB-KW"/>
</dbReference>
<keyword evidence="12" id="KW-1185">Reference proteome</keyword>
<dbReference type="RefSeq" id="WP_012872683.1">
    <property type="nucleotide sequence ID" value="NC_013523.1"/>
</dbReference>
<reference evidence="11 12" key="2">
    <citation type="journal article" date="2010" name="Stand. Genomic Sci.">
        <title>Complete genome sequence of Desulfohalobium retbaense type strain (HR(100)).</title>
        <authorList>
            <person name="Spring S."/>
            <person name="Nolan M."/>
            <person name="Lapidus A."/>
            <person name="Glavina Del Rio T."/>
            <person name="Copeland A."/>
            <person name="Tice H."/>
            <person name="Cheng J.F."/>
            <person name="Lucas S."/>
            <person name="Land M."/>
            <person name="Chen F."/>
            <person name="Bruce D."/>
            <person name="Goodwin L."/>
            <person name="Pitluck S."/>
            <person name="Ivanova N."/>
            <person name="Mavromatis K."/>
            <person name="Mikhailova N."/>
            <person name="Pati A."/>
            <person name="Chen A."/>
            <person name="Palaniappan K."/>
            <person name="Hauser L."/>
            <person name="Chang Y.J."/>
            <person name="Jeffries C.D."/>
            <person name="Munk C."/>
            <person name="Kiss H."/>
            <person name="Chain P."/>
            <person name="Han C."/>
            <person name="Brettin T."/>
            <person name="Detter J.C."/>
            <person name="Schuler E."/>
            <person name="Goker M."/>
            <person name="Rohde M."/>
            <person name="Bristow J."/>
            <person name="Eisen J.A."/>
            <person name="Markowitz V."/>
            <person name="Hugenholtz P."/>
            <person name="Kyrpides N.C."/>
            <person name="Klenk H.P."/>
        </authorList>
    </citation>
    <scope>NUCLEOTIDE SEQUENCE [LARGE SCALE GENOMIC DNA]</scope>
    <source>
        <strain evidence="12">ATCC 49802 / DSM 20745 / S 6022</strain>
    </source>
</reference>